<organism evidence="1 2">
    <name type="scientific">Liparis tanakae</name>
    <name type="common">Tanaka's snailfish</name>
    <dbReference type="NCBI Taxonomy" id="230148"/>
    <lineage>
        <taxon>Eukaryota</taxon>
        <taxon>Metazoa</taxon>
        <taxon>Chordata</taxon>
        <taxon>Craniata</taxon>
        <taxon>Vertebrata</taxon>
        <taxon>Euteleostomi</taxon>
        <taxon>Actinopterygii</taxon>
        <taxon>Neopterygii</taxon>
        <taxon>Teleostei</taxon>
        <taxon>Neoteleostei</taxon>
        <taxon>Acanthomorphata</taxon>
        <taxon>Eupercaria</taxon>
        <taxon>Perciformes</taxon>
        <taxon>Cottioidei</taxon>
        <taxon>Cottales</taxon>
        <taxon>Liparidae</taxon>
        <taxon>Liparis</taxon>
    </lineage>
</organism>
<gene>
    <name evidence="1" type="ORF">EYF80_036411</name>
</gene>
<protein>
    <submittedName>
        <fullName evidence="1">Uncharacterized protein</fullName>
    </submittedName>
</protein>
<proteinExistence type="predicted"/>
<dbReference type="AlphaFoldDB" id="A0A4Z2GKN5"/>
<sequence length="65" mass="7371">MNVGFHTLKVRFTWLTEASGREQLNDAQYRFAQLCGGNQTHRMEMCTVLSCWVESSSSLSLGTKK</sequence>
<keyword evidence="2" id="KW-1185">Reference proteome</keyword>
<reference evidence="1 2" key="1">
    <citation type="submission" date="2019-03" db="EMBL/GenBank/DDBJ databases">
        <title>First draft genome of Liparis tanakae, snailfish: a comprehensive survey of snailfish specific genes.</title>
        <authorList>
            <person name="Kim W."/>
            <person name="Song I."/>
            <person name="Jeong J.-H."/>
            <person name="Kim D."/>
            <person name="Kim S."/>
            <person name="Ryu S."/>
            <person name="Song J.Y."/>
            <person name="Lee S.K."/>
        </authorList>
    </citation>
    <scope>NUCLEOTIDE SEQUENCE [LARGE SCALE GENOMIC DNA]</scope>
    <source>
        <tissue evidence="1">Muscle</tissue>
    </source>
</reference>
<accession>A0A4Z2GKN5</accession>
<dbReference type="EMBL" id="SRLO01000518">
    <property type="protein sequence ID" value="TNN53344.1"/>
    <property type="molecule type" value="Genomic_DNA"/>
</dbReference>
<evidence type="ECO:0000313" key="2">
    <source>
        <dbReference type="Proteomes" id="UP000314294"/>
    </source>
</evidence>
<name>A0A4Z2GKN5_9TELE</name>
<evidence type="ECO:0000313" key="1">
    <source>
        <dbReference type="EMBL" id="TNN53344.1"/>
    </source>
</evidence>
<dbReference type="Proteomes" id="UP000314294">
    <property type="component" value="Unassembled WGS sequence"/>
</dbReference>
<comment type="caution">
    <text evidence="1">The sequence shown here is derived from an EMBL/GenBank/DDBJ whole genome shotgun (WGS) entry which is preliminary data.</text>
</comment>